<evidence type="ECO:0000259" key="8">
    <source>
        <dbReference type="Pfam" id="PF12950"/>
    </source>
</evidence>
<keyword evidence="1 9" id="KW-0489">Methyltransferase</keyword>
<dbReference type="eggNOG" id="COG0732">
    <property type="taxonomic scope" value="Bacteria"/>
</dbReference>
<dbReference type="OrthoDB" id="564694at2"/>
<protein>
    <submittedName>
        <fullName evidence="9">Type I restriction-modification system methyltransferase subunit</fullName>
    </submittedName>
</protein>
<gene>
    <name evidence="9" type="ORF">Mic7113_3025</name>
</gene>
<dbReference type="PANTHER" id="PTHR33841:SF5">
    <property type="entry name" value="DNA METHYLASE (MODIFICATION METHYLASE) (METHYLTRANSFERASE)-RELATED"/>
    <property type="match status" value="1"/>
</dbReference>
<dbReference type="InterPro" id="IPR050953">
    <property type="entry name" value="N4_N6_ade-DNA_methylase"/>
</dbReference>
<dbReference type="GO" id="GO:0009007">
    <property type="term" value="F:site-specific DNA-methyltransferase (adenine-specific) activity"/>
    <property type="evidence" value="ECO:0007669"/>
    <property type="project" value="UniProtKB-EC"/>
</dbReference>
<dbReference type="InterPro" id="IPR023135">
    <property type="entry name" value="N6_DNA_MeTrfase_TaqI_C"/>
</dbReference>
<evidence type="ECO:0000259" key="7">
    <source>
        <dbReference type="Pfam" id="PF02384"/>
    </source>
</evidence>
<dbReference type="EMBL" id="CP003630">
    <property type="protein sequence ID" value="AFZ18794.1"/>
    <property type="molecule type" value="Genomic_DNA"/>
</dbReference>
<feature type="coiled-coil region" evidence="5">
    <location>
        <begin position="230"/>
        <end position="290"/>
    </location>
</feature>
<dbReference type="InterPro" id="IPR002052">
    <property type="entry name" value="DNA_methylase_N6_adenine_CS"/>
</dbReference>
<dbReference type="SUPFAM" id="SSF53335">
    <property type="entry name" value="S-adenosyl-L-methionine-dependent methyltransferases"/>
    <property type="match status" value="1"/>
</dbReference>
<evidence type="ECO:0000313" key="9">
    <source>
        <dbReference type="EMBL" id="AFZ18794.1"/>
    </source>
</evidence>
<organism evidence="9 10">
    <name type="scientific">Allocoleopsis franciscana PCC 7113</name>
    <dbReference type="NCBI Taxonomy" id="1173027"/>
    <lineage>
        <taxon>Bacteria</taxon>
        <taxon>Bacillati</taxon>
        <taxon>Cyanobacteriota</taxon>
        <taxon>Cyanophyceae</taxon>
        <taxon>Coleofasciculales</taxon>
        <taxon>Coleofasciculaceae</taxon>
        <taxon>Allocoleopsis</taxon>
        <taxon>Allocoleopsis franciscana</taxon>
    </lineage>
</organism>
<dbReference type="GO" id="GO:0009307">
    <property type="term" value="P:DNA restriction-modification system"/>
    <property type="evidence" value="ECO:0007669"/>
    <property type="project" value="UniProtKB-KW"/>
</dbReference>
<feature type="region of interest" description="Disordered" evidence="6">
    <location>
        <begin position="1247"/>
        <end position="1277"/>
    </location>
</feature>
<dbReference type="PRINTS" id="PR00507">
    <property type="entry name" value="N12N6MTFRASE"/>
</dbReference>
<dbReference type="InterPro" id="IPR029063">
    <property type="entry name" value="SAM-dependent_MTases_sf"/>
</dbReference>
<evidence type="ECO:0000313" key="10">
    <source>
        <dbReference type="Proteomes" id="UP000010471"/>
    </source>
</evidence>
<proteinExistence type="predicted"/>
<feature type="compositionally biased region" description="Acidic residues" evidence="6">
    <location>
        <begin position="1257"/>
        <end position="1277"/>
    </location>
</feature>
<feature type="domain" description="DNA methylase adenine-specific" evidence="7">
    <location>
        <begin position="524"/>
        <end position="833"/>
    </location>
</feature>
<evidence type="ECO:0000256" key="2">
    <source>
        <dbReference type="ARBA" id="ARBA00022679"/>
    </source>
</evidence>
<feature type="domain" description="TaqI-like C-terminal specificity" evidence="8">
    <location>
        <begin position="940"/>
        <end position="1050"/>
    </location>
</feature>
<evidence type="ECO:0000256" key="4">
    <source>
        <dbReference type="ARBA" id="ARBA00022747"/>
    </source>
</evidence>
<dbReference type="STRING" id="1173027.Mic7113_3025"/>
<dbReference type="Gene3D" id="3.40.50.150">
    <property type="entry name" value="Vaccinia Virus protein VP39"/>
    <property type="match status" value="1"/>
</dbReference>
<dbReference type="PROSITE" id="PS00092">
    <property type="entry name" value="N6_MTASE"/>
    <property type="match status" value="1"/>
</dbReference>
<evidence type="ECO:0000256" key="6">
    <source>
        <dbReference type="SAM" id="MobiDB-lite"/>
    </source>
</evidence>
<dbReference type="HOGENOM" id="CLU_263405_0_0_3"/>
<dbReference type="RefSeq" id="WP_015182943.1">
    <property type="nucleotide sequence ID" value="NC_019738.1"/>
</dbReference>
<dbReference type="Pfam" id="PF02384">
    <property type="entry name" value="N6_Mtase"/>
    <property type="match status" value="1"/>
</dbReference>
<keyword evidence="3" id="KW-0949">S-adenosyl-L-methionine</keyword>
<dbReference type="AlphaFoldDB" id="K9WG91"/>
<dbReference type="InterPro" id="IPR003356">
    <property type="entry name" value="DNA_methylase_A-5"/>
</dbReference>
<evidence type="ECO:0000256" key="1">
    <source>
        <dbReference type="ARBA" id="ARBA00022603"/>
    </source>
</evidence>
<dbReference type="eggNOG" id="COG0286">
    <property type="taxonomic scope" value="Bacteria"/>
</dbReference>
<dbReference type="PANTHER" id="PTHR33841">
    <property type="entry name" value="DNA METHYLTRANSFERASE YEEA-RELATED"/>
    <property type="match status" value="1"/>
</dbReference>
<name>K9WG91_9CYAN</name>
<keyword evidence="4" id="KW-0680">Restriction system</keyword>
<keyword evidence="2 9" id="KW-0808">Transferase</keyword>
<dbReference type="GO" id="GO:0003677">
    <property type="term" value="F:DNA binding"/>
    <property type="evidence" value="ECO:0007669"/>
    <property type="project" value="InterPro"/>
</dbReference>
<dbReference type="InterPro" id="IPR025931">
    <property type="entry name" value="TaqI_C"/>
</dbReference>
<dbReference type="KEGG" id="mic:Mic7113_3025"/>
<reference evidence="9 10" key="1">
    <citation type="submission" date="2012-06" db="EMBL/GenBank/DDBJ databases">
        <title>Finished chromosome of genome of Microcoleus sp. PCC 7113.</title>
        <authorList>
            <consortium name="US DOE Joint Genome Institute"/>
            <person name="Gugger M."/>
            <person name="Coursin T."/>
            <person name="Rippka R."/>
            <person name="Tandeau De Marsac N."/>
            <person name="Huntemann M."/>
            <person name="Wei C.-L."/>
            <person name="Han J."/>
            <person name="Detter J.C."/>
            <person name="Han C."/>
            <person name="Tapia R."/>
            <person name="Chen A."/>
            <person name="Kyrpides N."/>
            <person name="Mavromatis K."/>
            <person name="Markowitz V."/>
            <person name="Szeto E."/>
            <person name="Ivanova N."/>
            <person name="Pagani I."/>
            <person name="Pati A."/>
            <person name="Goodwin L."/>
            <person name="Nordberg H.P."/>
            <person name="Cantor M.N."/>
            <person name="Hua S.X."/>
            <person name="Woyke T."/>
            <person name="Kerfeld C.A."/>
        </authorList>
    </citation>
    <scope>NUCLEOTIDE SEQUENCE [LARGE SCALE GENOMIC DNA]</scope>
    <source>
        <strain evidence="9 10">PCC 7113</strain>
    </source>
</reference>
<dbReference type="Pfam" id="PF12950">
    <property type="entry name" value="TaqI_C"/>
    <property type="match status" value="1"/>
</dbReference>
<keyword evidence="10" id="KW-1185">Reference proteome</keyword>
<accession>K9WG91</accession>
<dbReference type="Gene3D" id="3.90.220.10">
    <property type="entry name" value="Adenine-n6-DNA-methyltransferase Taqi, Chain A, domain 2"/>
    <property type="match status" value="1"/>
</dbReference>
<dbReference type="SUPFAM" id="SSF116734">
    <property type="entry name" value="DNA methylase specificity domain"/>
    <property type="match status" value="1"/>
</dbReference>
<sequence>MPGYNRQAMTHPTTFDEFLTAFFGIFTQRSFRGADFLSYLNRSDAQRSGDEASIVDTAIASPLLGLLGFEAGERVYNQQHLGDRPDFAPTDPVYGTCFIVEDKSTSLALTLDLSDPNSHLSQLRGYMRGVRLGWLLNGKQLTAWKFDDPDNPQRLVDLDISTAIQEWNQGGAPTLSDGINQALHDLFDLFRKEAFTSLQRLEADLALDEEAWQRQALPLGDESGNEPILVEALQSLVLELQRNARRLLANHLTRYAEYQDKANRITDDAVETATQEIQRLRERVLTSLNQIQSLVDLSSDDRATIEAIFLRLEQDARAYISPKELFTEILAILTQAFQQKHANQARPPRAPSTLEGGYTPLNDALKPYVEKVFTWHQRQSTLRQTYQIDIRVHDDYTVWTALVQETMLGGLEEAQRQDEFALQAAYVVFIRLLLIRVCEDKGVFPHRFVSDGGVKNWQENIERYWVFATGNPYSPLLDMAYNNAQNIYAHFFTGRELFNWFLLDQQQLVMTLHQLSRFNFAGVDSDIVGTVYSTYVNRKEKKEKGQYYTPPEIVNYILDEVGYRTGAGIIGANKRLIDPACGSGSFLVAAAKRLVETYKGNANQIDDPASVLDRVQNNLYGFDLNPFACYLSEVNLLIQVLDLVKLAHDKGQRPKIQRFHIYNVDALARPTGTYRSLMFNTLIAEESDQVDQIKSRSPNTPYSNGFAFVVANPPYGASLSDEYKVVLRSDYSDVFFGQPDTYVFFLKLGIELLGIGGKLGFITPNTYLMGTNTATLRKELLDAGRIEQIVDLPQGIWSDANVDCVLIFITKDSDEQRRIEQQPQIYILELRDTLDKLIARDWDEIIVQEQSRWISNQRWEIDIRYDSLMQLIEDACRISVNRNGASTRVLKLEDVTESNQGIIPYKGKEQRRTSNHIRNRRNIPPSDPDWKPLLDSNSSIGRYSLRWGSLKNYIHYGNWLWRARESRYFEQPKIIVIRFRNRALKRRLVAAYDNQDFYVRENYNVIIASDPSYNLKYILALLNSSLLNFWYRRRNDQVTINPAYFRQLPIYPADAETQADLVEKVDRILSKNAQLNEFREQGYVIRKQRDGNTLIEIPYNRLLAEVQQGNPNFSTLTLFDAKAAGLFTIPDRCDLQVSISSNVYTPDRYPTSVVLRHNKLWLVIEDDNIRRYLLGYLKRPQWQGKTWDEIKNQVTLPYEAPDLNTFFTAEQQRRTEIQTLLDEVAQIDAEIDEKVLDLYGITEPSDRQRILGSASSSEEDETDEIEDTAESGSEEVE</sequence>
<keyword evidence="5" id="KW-0175">Coiled coil</keyword>
<dbReference type="PATRIC" id="fig|1173027.3.peg.3331"/>
<evidence type="ECO:0000256" key="5">
    <source>
        <dbReference type="SAM" id="Coils"/>
    </source>
</evidence>
<dbReference type="Proteomes" id="UP000010471">
    <property type="component" value="Chromosome"/>
</dbReference>
<dbReference type="GO" id="GO:0032259">
    <property type="term" value="P:methylation"/>
    <property type="evidence" value="ECO:0007669"/>
    <property type="project" value="UniProtKB-KW"/>
</dbReference>
<dbReference type="GO" id="GO:0008170">
    <property type="term" value="F:N-methyltransferase activity"/>
    <property type="evidence" value="ECO:0007669"/>
    <property type="project" value="InterPro"/>
</dbReference>
<evidence type="ECO:0000256" key="3">
    <source>
        <dbReference type="ARBA" id="ARBA00022691"/>
    </source>
</evidence>